<dbReference type="EMBL" id="CM042011">
    <property type="protein sequence ID" value="KAI3765028.1"/>
    <property type="molecule type" value="Genomic_DNA"/>
</dbReference>
<dbReference type="Proteomes" id="UP001055811">
    <property type="component" value="Linkage Group LG03"/>
</dbReference>
<evidence type="ECO:0000313" key="1">
    <source>
        <dbReference type="EMBL" id="KAI3765028.1"/>
    </source>
</evidence>
<reference evidence="1 2" key="2">
    <citation type="journal article" date="2022" name="Mol. Ecol. Resour.">
        <title>The genomes of chicory, endive, great burdock and yacon provide insights into Asteraceae paleo-polyploidization history and plant inulin production.</title>
        <authorList>
            <person name="Fan W."/>
            <person name="Wang S."/>
            <person name="Wang H."/>
            <person name="Wang A."/>
            <person name="Jiang F."/>
            <person name="Liu H."/>
            <person name="Zhao H."/>
            <person name="Xu D."/>
            <person name="Zhang Y."/>
        </authorList>
    </citation>
    <scope>NUCLEOTIDE SEQUENCE [LARGE SCALE GENOMIC DNA]</scope>
    <source>
        <strain evidence="2">cv. Punajuju</strain>
        <tissue evidence="1">Leaves</tissue>
    </source>
</reference>
<accession>A0ACB9F2C0</accession>
<sequence>MSLQESDSGKGVGGVRVGVWAAVMVARRRSVVVMREKLEAFSFTFPMEVLSSKPAPADAKLAPMRRFFPEASGLRYVGGYVVKPSVSAVET</sequence>
<name>A0ACB9F2C0_CICIN</name>
<keyword evidence="2" id="KW-1185">Reference proteome</keyword>
<gene>
    <name evidence="1" type="ORF">L2E82_15049</name>
</gene>
<comment type="caution">
    <text evidence="1">The sequence shown here is derived from an EMBL/GenBank/DDBJ whole genome shotgun (WGS) entry which is preliminary data.</text>
</comment>
<organism evidence="1 2">
    <name type="scientific">Cichorium intybus</name>
    <name type="common">Chicory</name>
    <dbReference type="NCBI Taxonomy" id="13427"/>
    <lineage>
        <taxon>Eukaryota</taxon>
        <taxon>Viridiplantae</taxon>
        <taxon>Streptophyta</taxon>
        <taxon>Embryophyta</taxon>
        <taxon>Tracheophyta</taxon>
        <taxon>Spermatophyta</taxon>
        <taxon>Magnoliopsida</taxon>
        <taxon>eudicotyledons</taxon>
        <taxon>Gunneridae</taxon>
        <taxon>Pentapetalae</taxon>
        <taxon>asterids</taxon>
        <taxon>campanulids</taxon>
        <taxon>Asterales</taxon>
        <taxon>Asteraceae</taxon>
        <taxon>Cichorioideae</taxon>
        <taxon>Cichorieae</taxon>
        <taxon>Cichoriinae</taxon>
        <taxon>Cichorium</taxon>
    </lineage>
</organism>
<protein>
    <submittedName>
        <fullName evidence="1">Uncharacterized protein</fullName>
    </submittedName>
</protein>
<evidence type="ECO:0000313" key="2">
    <source>
        <dbReference type="Proteomes" id="UP001055811"/>
    </source>
</evidence>
<proteinExistence type="predicted"/>
<reference evidence="2" key="1">
    <citation type="journal article" date="2022" name="Mol. Ecol. Resour.">
        <title>The genomes of chicory, endive, great burdock and yacon provide insights into Asteraceae palaeo-polyploidization history and plant inulin production.</title>
        <authorList>
            <person name="Fan W."/>
            <person name="Wang S."/>
            <person name="Wang H."/>
            <person name="Wang A."/>
            <person name="Jiang F."/>
            <person name="Liu H."/>
            <person name="Zhao H."/>
            <person name="Xu D."/>
            <person name="Zhang Y."/>
        </authorList>
    </citation>
    <scope>NUCLEOTIDE SEQUENCE [LARGE SCALE GENOMIC DNA]</scope>
    <source>
        <strain evidence="2">cv. Punajuju</strain>
    </source>
</reference>